<feature type="region of interest" description="Disordered" evidence="2">
    <location>
        <begin position="87"/>
        <end position="113"/>
    </location>
</feature>
<dbReference type="EMBL" id="HBFQ01006398">
    <property type="protein sequence ID" value="CAD8830180.1"/>
    <property type="molecule type" value="Transcribed_RNA"/>
</dbReference>
<gene>
    <name evidence="3" type="ORF">NSCI0253_LOCUS4526</name>
</gene>
<keyword evidence="1" id="KW-0175">Coiled coil</keyword>
<evidence type="ECO:0000256" key="1">
    <source>
        <dbReference type="SAM" id="Coils"/>
    </source>
</evidence>
<proteinExistence type="predicted"/>
<reference evidence="3" key="1">
    <citation type="submission" date="2021-01" db="EMBL/GenBank/DDBJ databases">
        <authorList>
            <person name="Corre E."/>
            <person name="Pelletier E."/>
            <person name="Niang G."/>
            <person name="Scheremetjew M."/>
            <person name="Finn R."/>
            <person name="Kale V."/>
            <person name="Holt S."/>
            <person name="Cochrane G."/>
            <person name="Meng A."/>
            <person name="Brown T."/>
            <person name="Cohen L."/>
        </authorList>
    </citation>
    <scope>NUCLEOTIDE SEQUENCE</scope>
</reference>
<protein>
    <submittedName>
        <fullName evidence="3">Uncharacterized protein</fullName>
    </submittedName>
</protein>
<feature type="coiled-coil region" evidence="1">
    <location>
        <begin position="169"/>
        <end position="196"/>
    </location>
</feature>
<feature type="region of interest" description="Disordered" evidence="2">
    <location>
        <begin position="19"/>
        <end position="43"/>
    </location>
</feature>
<name>A0A7S1EWW7_NOCSC</name>
<sequence>MIEFDAVLCVEEGSDLERLARSRRRRSPRRDWDTHGPDLSTAPSRAELLGECSDVQDLSCADRTNFLKPSLVTLSIDADPELWSVEDEPDVRFPSPPQHGDASPATSGGECFTRGLRTSPKIRHALLGAKALQRGTRRTTAKEPPKPLIGTCRLNDDGPVDTKWVQDSFALLQQAIARLAERCSSLEAAAAECKNLSVEEEEAIAAQHRRLMEKILPELSVETKEESWPPGDTADAEGLEMLQRYVASLTNRSFPPAPAPAPQNVTTHYVAPRLVPTVTGPWHPAHVGAWPVWHPTTQWVHPPLQVRPVLMHAPVMFPSQ</sequence>
<evidence type="ECO:0000313" key="3">
    <source>
        <dbReference type="EMBL" id="CAD8830180.1"/>
    </source>
</evidence>
<accession>A0A7S1EWW7</accession>
<dbReference type="AlphaFoldDB" id="A0A7S1EWW7"/>
<evidence type="ECO:0000256" key="2">
    <source>
        <dbReference type="SAM" id="MobiDB-lite"/>
    </source>
</evidence>
<organism evidence="3">
    <name type="scientific">Noctiluca scintillans</name>
    <name type="common">Sea sparkle</name>
    <name type="synonym">Red tide dinoflagellate</name>
    <dbReference type="NCBI Taxonomy" id="2966"/>
    <lineage>
        <taxon>Eukaryota</taxon>
        <taxon>Sar</taxon>
        <taxon>Alveolata</taxon>
        <taxon>Dinophyceae</taxon>
        <taxon>Noctilucales</taxon>
        <taxon>Noctilucaceae</taxon>
        <taxon>Noctiluca</taxon>
    </lineage>
</organism>